<comment type="similarity">
    <text evidence="2 12">Belongs to the ApbE family.</text>
</comment>
<evidence type="ECO:0000256" key="5">
    <source>
        <dbReference type="ARBA" id="ARBA00022630"/>
    </source>
</evidence>
<evidence type="ECO:0000256" key="4">
    <source>
        <dbReference type="ARBA" id="ARBA00016337"/>
    </source>
</evidence>
<dbReference type="InterPro" id="IPR024932">
    <property type="entry name" value="ApbE"/>
</dbReference>
<comment type="cofactor">
    <cofactor evidence="1">
        <name>Mg(2+)</name>
        <dbReference type="ChEBI" id="CHEBI:18420"/>
    </cofactor>
</comment>
<dbReference type="PANTHER" id="PTHR30040">
    <property type="entry name" value="THIAMINE BIOSYNTHESIS LIPOPROTEIN APBE"/>
    <property type="match status" value="1"/>
</dbReference>
<evidence type="ECO:0000256" key="11">
    <source>
        <dbReference type="ARBA" id="ARBA00048540"/>
    </source>
</evidence>
<comment type="catalytic activity">
    <reaction evidence="11 12">
        <text>L-threonyl-[protein] + FAD = FMN-L-threonyl-[protein] + AMP + H(+)</text>
        <dbReference type="Rhea" id="RHEA:36847"/>
        <dbReference type="Rhea" id="RHEA-COMP:11060"/>
        <dbReference type="Rhea" id="RHEA-COMP:11061"/>
        <dbReference type="ChEBI" id="CHEBI:15378"/>
        <dbReference type="ChEBI" id="CHEBI:30013"/>
        <dbReference type="ChEBI" id="CHEBI:57692"/>
        <dbReference type="ChEBI" id="CHEBI:74257"/>
        <dbReference type="ChEBI" id="CHEBI:456215"/>
        <dbReference type="EC" id="2.7.1.180"/>
    </reaction>
</comment>
<keyword evidence="5 12" id="KW-0285">Flavoprotein</keyword>
<gene>
    <name evidence="13" type="ORF">AB5I84_06455</name>
</gene>
<keyword evidence="7 12" id="KW-0479">Metal-binding</keyword>
<proteinExistence type="inferred from homology"/>
<dbReference type="GO" id="GO:0016740">
    <property type="term" value="F:transferase activity"/>
    <property type="evidence" value="ECO:0007669"/>
    <property type="project" value="UniProtKB-KW"/>
</dbReference>
<evidence type="ECO:0000313" key="14">
    <source>
        <dbReference type="Proteomes" id="UP001562065"/>
    </source>
</evidence>
<keyword evidence="6 12" id="KW-0808">Transferase</keyword>
<protein>
    <recommendedName>
        <fullName evidence="4 12">FAD:protein FMN transferase</fullName>
        <ecNumber evidence="3 12">2.7.1.180</ecNumber>
    </recommendedName>
    <alternativeName>
        <fullName evidence="10 12">Flavin transferase</fullName>
    </alternativeName>
</protein>
<evidence type="ECO:0000256" key="3">
    <source>
        <dbReference type="ARBA" id="ARBA00011955"/>
    </source>
</evidence>
<keyword evidence="9 12" id="KW-0460">Magnesium</keyword>
<comment type="caution">
    <text evidence="13">The sequence shown here is derived from an EMBL/GenBank/DDBJ whole genome shotgun (WGS) entry which is preliminary data.</text>
</comment>
<keyword evidence="8 12" id="KW-0274">FAD</keyword>
<reference evidence="13 14" key="1">
    <citation type="submission" date="2024-07" db="EMBL/GenBank/DDBJ databases">
        <authorList>
            <person name="Ren Q."/>
        </authorList>
    </citation>
    <scope>NUCLEOTIDE SEQUENCE [LARGE SCALE GENOMIC DNA]</scope>
    <source>
        <strain evidence="13 14">REN37</strain>
    </source>
</reference>
<keyword evidence="14" id="KW-1185">Reference proteome</keyword>
<dbReference type="PIRSF" id="PIRSF006268">
    <property type="entry name" value="ApbE"/>
    <property type="match status" value="1"/>
</dbReference>
<dbReference type="EC" id="2.7.1.180" evidence="3 12"/>
<dbReference type="InterPro" id="IPR003374">
    <property type="entry name" value="ApbE-like_sf"/>
</dbReference>
<dbReference type="EMBL" id="JBGCUO010000001">
    <property type="protein sequence ID" value="MEY1661787.1"/>
    <property type="molecule type" value="Genomic_DNA"/>
</dbReference>
<evidence type="ECO:0000256" key="9">
    <source>
        <dbReference type="ARBA" id="ARBA00022842"/>
    </source>
</evidence>
<dbReference type="Pfam" id="PF02424">
    <property type="entry name" value="ApbE"/>
    <property type="match status" value="1"/>
</dbReference>
<accession>A0ABV4AG35</accession>
<evidence type="ECO:0000256" key="6">
    <source>
        <dbReference type="ARBA" id="ARBA00022679"/>
    </source>
</evidence>
<dbReference type="SUPFAM" id="SSF143631">
    <property type="entry name" value="ApbE-like"/>
    <property type="match status" value="1"/>
</dbReference>
<evidence type="ECO:0000256" key="7">
    <source>
        <dbReference type="ARBA" id="ARBA00022723"/>
    </source>
</evidence>
<evidence type="ECO:0000256" key="8">
    <source>
        <dbReference type="ARBA" id="ARBA00022827"/>
    </source>
</evidence>
<evidence type="ECO:0000256" key="12">
    <source>
        <dbReference type="PIRNR" id="PIRNR006268"/>
    </source>
</evidence>
<sequence>MGTLWTVRLAELPDGVKLEQVQHGIEQRLLEINQLMSTYISDSAISRFNQAPAGTRFEVPEEFSQVLRSALVMASESGGMFDPTVGPLVNLWGFGPAARSGTPPSAADLEQARARIGYRKLEASVDADLIVQPGGLYLDLSAIAKGYAVDALGAYLDQLGIHNWLVDIGGDLRARGSKPGGVPWRIAIERPLAGRREIDSVLEIHDLAVATSGDYRNFFEADGQRFSHTIDPRTGRPVSHQLASVSVLHQECMEADGLATLLTVMGAEEGMAFAEARNLAVLFIVHEGDGFKELMTSAFRHHLMQGRDQ</sequence>
<evidence type="ECO:0000256" key="10">
    <source>
        <dbReference type="ARBA" id="ARBA00031306"/>
    </source>
</evidence>
<dbReference type="PANTHER" id="PTHR30040:SF2">
    <property type="entry name" value="FAD:PROTEIN FMN TRANSFERASE"/>
    <property type="match status" value="1"/>
</dbReference>
<evidence type="ECO:0000313" key="13">
    <source>
        <dbReference type="EMBL" id="MEY1661787.1"/>
    </source>
</evidence>
<dbReference type="Gene3D" id="3.10.520.10">
    <property type="entry name" value="ApbE-like domains"/>
    <property type="match status" value="1"/>
</dbReference>
<evidence type="ECO:0000256" key="1">
    <source>
        <dbReference type="ARBA" id="ARBA00001946"/>
    </source>
</evidence>
<dbReference type="RefSeq" id="WP_369455036.1">
    <property type="nucleotide sequence ID" value="NZ_JBGCUO010000001.1"/>
</dbReference>
<dbReference type="Proteomes" id="UP001562065">
    <property type="component" value="Unassembled WGS sequence"/>
</dbReference>
<name>A0ABV4AG35_9GAMM</name>
<evidence type="ECO:0000256" key="2">
    <source>
        <dbReference type="ARBA" id="ARBA00008282"/>
    </source>
</evidence>
<organism evidence="13 14">
    <name type="scientific">Isoalcanivorax beigongshangi</name>
    <dbReference type="NCBI Taxonomy" id="3238810"/>
    <lineage>
        <taxon>Bacteria</taxon>
        <taxon>Pseudomonadati</taxon>
        <taxon>Pseudomonadota</taxon>
        <taxon>Gammaproteobacteria</taxon>
        <taxon>Oceanospirillales</taxon>
        <taxon>Alcanivoracaceae</taxon>
        <taxon>Isoalcanivorax</taxon>
    </lineage>
</organism>